<dbReference type="PROSITE" id="PS52029">
    <property type="entry name" value="LD_TPASE"/>
    <property type="match status" value="1"/>
</dbReference>
<organism evidence="10 11">
    <name type="scientific">Chitinophaga barathri</name>
    <dbReference type="NCBI Taxonomy" id="1647451"/>
    <lineage>
        <taxon>Bacteria</taxon>
        <taxon>Pseudomonadati</taxon>
        <taxon>Bacteroidota</taxon>
        <taxon>Chitinophagia</taxon>
        <taxon>Chitinophagales</taxon>
        <taxon>Chitinophagaceae</taxon>
        <taxon>Chitinophaga</taxon>
    </lineage>
</organism>
<sequence length="562" mass="64230">MIVAFLTQHTRYSIVIPRKPFCAMLKNYLLPVLVILAFAACKQGGRSGKSEAINRDTTHYTKQEYIAQSLDSNQVGDFLARHAEFAPYTDLIKEFYRKRDFHYAWINEEGITEQAGGLLNMMRQDEESGIKDSVLNKSRVNALYDSIALMGDSLNRQDTLISIAELSLTGQFFVYANKVWGGMTKDAKDLEWFIPRKKINVESLLDSIIRYPKRALASDEPVNRQYKLLRDELTKVGELVKKHPQHDSIRLADKKKTFKSGDSSDVIAAVKKRLTIWGDYKENDTTTKFTPLLDSALRNYQTRMGQKPDGIIRQQTVDALNRPTEHYMQQLLLNMERLRWVPVEVTTDYLLVNIPEFRLHAYEDGKLAWSCNVVVGTPGASTVIFSKEMQYVVFSPYWNVPPGILKKEVLPGIRRSGKAYLARHNMEMTGSGNNISVRQKPGPSNSLGKVKFLFPNEYNIYLHDTPSKGLFNETKRSFSHGCIRVAEPKHLAQWVLRKDSSWTEQKIDAAMNAGKEKYVTLKTKLPVYIGYFTAWVDSQGRLNFRDDVYGHDAKLAKLLFGK</sequence>
<keyword evidence="11" id="KW-1185">Reference proteome</keyword>
<keyword evidence="5 7" id="KW-0573">Peptidoglycan synthesis</keyword>
<feature type="transmembrane region" description="Helical" evidence="8">
    <location>
        <begin position="21"/>
        <end position="40"/>
    </location>
</feature>
<dbReference type="Gene3D" id="2.40.440.10">
    <property type="entry name" value="L,D-transpeptidase catalytic domain-like"/>
    <property type="match status" value="1"/>
</dbReference>
<dbReference type="InterPro" id="IPR005490">
    <property type="entry name" value="LD_TPept_cat_dom"/>
</dbReference>
<dbReference type="GO" id="GO:0009252">
    <property type="term" value="P:peptidoglycan biosynthetic process"/>
    <property type="evidence" value="ECO:0007669"/>
    <property type="project" value="UniProtKB-UniPathway"/>
</dbReference>
<name>A0A3N4M956_9BACT</name>
<dbReference type="Proteomes" id="UP000279089">
    <property type="component" value="Unassembled WGS sequence"/>
</dbReference>
<dbReference type="EMBL" id="RMBX01000008">
    <property type="protein sequence ID" value="RPD40224.1"/>
    <property type="molecule type" value="Genomic_DNA"/>
</dbReference>
<dbReference type="InterPro" id="IPR052905">
    <property type="entry name" value="LD-transpeptidase_YkuD-like"/>
</dbReference>
<evidence type="ECO:0000256" key="1">
    <source>
        <dbReference type="ARBA" id="ARBA00004752"/>
    </source>
</evidence>
<dbReference type="InterPro" id="IPR038063">
    <property type="entry name" value="Transpep_catalytic_dom"/>
</dbReference>
<protein>
    <submittedName>
        <fullName evidence="10">Murein L,D-transpeptidase</fullName>
    </submittedName>
</protein>
<accession>A0A3N4M956</accession>
<dbReference type="GO" id="GO:0016740">
    <property type="term" value="F:transferase activity"/>
    <property type="evidence" value="ECO:0007669"/>
    <property type="project" value="UniProtKB-KW"/>
</dbReference>
<keyword evidence="4 7" id="KW-0133">Cell shape</keyword>
<keyword evidence="8" id="KW-0812">Transmembrane</keyword>
<evidence type="ECO:0000256" key="7">
    <source>
        <dbReference type="PROSITE-ProRule" id="PRU01373"/>
    </source>
</evidence>
<evidence type="ECO:0000256" key="5">
    <source>
        <dbReference type="ARBA" id="ARBA00022984"/>
    </source>
</evidence>
<dbReference type="CDD" id="cd16913">
    <property type="entry name" value="YkuD_like"/>
    <property type="match status" value="1"/>
</dbReference>
<evidence type="ECO:0000256" key="8">
    <source>
        <dbReference type="SAM" id="Phobius"/>
    </source>
</evidence>
<evidence type="ECO:0000313" key="11">
    <source>
        <dbReference type="Proteomes" id="UP000279089"/>
    </source>
</evidence>
<evidence type="ECO:0000256" key="2">
    <source>
        <dbReference type="ARBA" id="ARBA00005992"/>
    </source>
</evidence>
<dbReference type="Gene3D" id="1.10.101.10">
    <property type="entry name" value="PGBD-like superfamily/PGBD"/>
    <property type="match status" value="1"/>
</dbReference>
<dbReference type="GO" id="GO:0004180">
    <property type="term" value="F:carboxypeptidase activity"/>
    <property type="evidence" value="ECO:0007669"/>
    <property type="project" value="UniProtKB-ARBA"/>
</dbReference>
<comment type="caution">
    <text evidence="10">The sequence shown here is derived from an EMBL/GenBank/DDBJ whole genome shotgun (WGS) entry which is preliminary data.</text>
</comment>
<dbReference type="Pfam" id="PF01471">
    <property type="entry name" value="PG_binding_1"/>
    <property type="match status" value="1"/>
</dbReference>
<keyword evidence="8" id="KW-0472">Membrane</keyword>
<feature type="domain" description="L,D-TPase catalytic" evidence="9">
    <location>
        <begin position="348"/>
        <end position="510"/>
    </location>
</feature>
<dbReference type="OrthoDB" id="9778545at2"/>
<dbReference type="GO" id="GO:0071555">
    <property type="term" value="P:cell wall organization"/>
    <property type="evidence" value="ECO:0007669"/>
    <property type="project" value="UniProtKB-UniRule"/>
</dbReference>
<evidence type="ECO:0000313" key="10">
    <source>
        <dbReference type="EMBL" id="RPD40224.1"/>
    </source>
</evidence>
<comment type="similarity">
    <text evidence="2">Belongs to the YkuD family.</text>
</comment>
<dbReference type="GO" id="GO:0008360">
    <property type="term" value="P:regulation of cell shape"/>
    <property type="evidence" value="ECO:0007669"/>
    <property type="project" value="UniProtKB-UniRule"/>
</dbReference>
<gene>
    <name evidence="10" type="ORF">EG028_16375</name>
</gene>
<dbReference type="InterPro" id="IPR045380">
    <property type="entry name" value="LD_TPept_scaffold_dom"/>
</dbReference>
<feature type="active site" description="Proton donor/acceptor" evidence="7">
    <location>
        <position position="463"/>
    </location>
</feature>
<dbReference type="InterPro" id="IPR002477">
    <property type="entry name" value="Peptidoglycan-bd-like"/>
</dbReference>
<dbReference type="PANTHER" id="PTHR41533:SF2">
    <property type="entry name" value="BLR7131 PROTEIN"/>
    <property type="match status" value="1"/>
</dbReference>
<dbReference type="InterPro" id="IPR036365">
    <property type="entry name" value="PGBD-like_sf"/>
</dbReference>
<dbReference type="Pfam" id="PF03734">
    <property type="entry name" value="YkuD"/>
    <property type="match status" value="1"/>
</dbReference>
<reference evidence="11" key="1">
    <citation type="submission" date="2018-11" db="EMBL/GenBank/DDBJ databases">
        <title>Chitinophaga lutea sp.nov., isolate from arsenic contaminated soil.</title>
        <authorList>
            <person name="Zong Y."/>
        </authorList>
    </citation>
    <scope>NUCLEOTIDE SEQUENCE [LARGE SCALE GENOMIC DNA]</scope>
    <source>
        <strain evidence="11">YLT18</strain>
    </source>
</reference>
<proteinExistence type="inferred from homology"/>
<evidence type="ECO:0000256" key="3">
    <source>
        <dbReference type="ARBA" id="ARBA00022679"/>
    </source>
</evidence>
<dbReference type="InterPro" id="IPR036366">
    <property type="entry name" value="PGBDSf"/>
</dbReference>
<evidence type="ECO:0000256" key="6">
    <source>
        <dbReference type="ARBA" id="ARBA00023316"/>
    </source>
</evidence>
<dbReference type="UniPathway" id="UPA00219"/>
<dbReference type="SUPFAM" id="SSF141523">
    <property type="entry name" value="L,D-transpeptidase catalytic domain-like"/>
    <property type="match status" value="1"/>
</dbReference>
<dbReference type="Pfam" id="PF20142">
    <property type="entry name" value="Scaffold"/>
    <property type="match status" value="1"/>
</dbReference>
<evidence type="ECO:0000259" key="9">
    <source>
        <dbReference type="PROSITE" id="PS52029"/>
    </source>
</evidence>
<evidence type="ECO:0000256" key="4">
    <source>
        <dbReference type="ARBA" id="ARBA00022960"/>
    </source>
</evidence>
<keyword evidence="3" id="KW-0808">Transferase</keyword>
<keyword evidence="6 7" id="KW-0961">Cell wall biogenesis/degradation</keyword>
<feature type="active site" description="Nucleophile" evidence="7">
    <location>
        <position position="482"/>
    </location>
</feature>
<keyword evidence="8" id="KW-1133">Transmembrane helix</keyword>
<dbReference type="PANTHER" id="PTHR41533">
    <property type="entry name" value="L,D-TRANSPEPTIDASE HI_1667-RELATED"/>
    <property type="match status" value="1"/>
</dbReference>
<dbReference type="SUPFAM" id="SSF47090">
    <property type="entry name" value="PGBD-like"/>
    <property type="match status" value="1"/>
</dbReference>
<dbReference type="AlphaFoldDB" id="A0A3N4M956"/>
<comment type="pathway">
    <text evidence="1 7">Cell wall biogenesis; peptidoglycan biosynthesis.</text>
</comment>